<proteinExistence type="predicted"/>
<feature type="domain" description="Ig-like" evidence="5">
    <location>
        <begin position="24"/>
        <end position="114"/>
    </location>
</feature>
<feature type="chain" id="PRO_5021201578" evidence="4">
    <location>
        <begin position="28"/>
        <end position="282"/>
    </location>
</feature>
<dbReference type="PROSITE" id="PS50835">
    <property type="entry name" value="IG_LIKE"/>
    <property type="match status" value="3"/>
</dbReference>
<feature type="signal peptide" evidence="4">
    <location>
        <begin position="1"/>
        <end position="27"/>
    </location>
</feature>
<name>A0A4Z2F5N2_9TELE</name>
<evidence type="ECO:0000256" key="4">
    <source>
        <dbReference type="SAM" id="SignalP"/>
    </source>
</evidence>
<dbReference type="AlphaFoldDB" id="A0A4Z2F5N2"/>
<dbReference type="SUPFAM" id="SSF48726">
    <property type="entry name" value="Immunoglobulin"/>
    <property type="match status" value="2"/>
</dbReference>
<dbReference type="PANTHER" id="PTHR11890:SF26">
    <property type="entry name" value="INTERLEUKIN-1 RECEPTOR TYPE 1"/>
    <property type="match status" value="1"/>
</dbReference>
<dbReference type="Proteomes" id="UP000314294">
    <property type="component" value="Unassembled WGS sequence"/>
</dbReference>
<dbReference type="InterPro" id="IPR015621">
    <property type="entry name" value="IL-1_rcpt_fam"/>
</dbReference>
<evidence type="ECO:0000259" key="5">
    <source>
        <dbReference type="PROSITE" id="PS50835"/>
    </source>
</evidence>
<keyword evidence="1" id="KW-1015">Disulfide bond</keyword>
<keyword evidence="3" id="KW-0393">Immunoglobulin domain</keyword>
<dbReference type="SMART" id="SM00408">
    <property type="entry name" value="IGc2"/>
    <property type="match status" value="1"/>
</dbReference>
<keyword evidence="7" id="KW-1185">Reference proteome</keyword>
<dbReference type="PANTHER" id="PTHR11890">
    <property type="entry name" value="INTERLEUKIN-1 RECEPTOR FAMILY MEMBER"/>
    <property type="match status" value="1"/>
</dbReference>
<dbReference type="InterPro" id="IPR036179">
    <property type="entry name" value="Ig-like_dom_sf"/>
</dbReference>
<evidence type="ECO:0000256" key="1">
    <source>
        <dbReference type="ARBA" id="ARBA00023157"/>
    </source>
</evidence>
<protein>
    <submittedName>
        <fullName evidence="6">Interleukin-1 receptor type 2</fullName>
    </submittedName>
</protein>
<dbReference type="OrthoDB" id="9940746at2759"/>
<feature type="domain" description="Ig-like" evidence="5">
    <location>
        <begin position="225"/>
        <end position="282"/>
    </location>
</feature>
<keyword evidence="4" id="KW-0732">Signal</keyword>
<dbReference type="SMART" id="SM00409">
    <property type="entry name" value="IG"/>
    <property type="match status" value="2"/>
</dbReference>
<comment type="caution">
    <text evidence="6">The sequence shown here is derived from an EMBL/GenBank/DDBJ whole genome shotgun (WGS) entry which is preliminary data.</text>
</comment>
<keyword evidence="2" id="KW-0325">Glycoprotein</keyword>
<keyword evidence="6" id="KW-0675">Receptor</keyword>
<gene>
    <name evidence="6" type="primary">IL1R2_0</name>
    <name evidence="6" type="ORF">EYF80_053776</name>
</gene>
<evidence type="ECO:0000313" key="6">
    <source>
        <dbReference type="EMBL" id="TNN36064.1"/>
    </source>
</evidence>
<feature type="domain" description="Ig-like" evidence="5">
    <location>
        <begin position="121"/>
        <end position="208"/>
    </location>
</feature>
<evidence type="ECO:0000256" key="2">
    <source>
        <dbReference type="ARBA" id="ARBA00023180"/>
    </source>
</evidence>
<dbReference type="InterPro" id="IPR013783">
    <property type="entry name" value="Ig-like_fold"/>
</dbReference>
<sequence length="282" mass="30524">MAGTQLLSALLSALLYALLSALLPAAATEVHNHGAQTDDSFHVSAGHLFLLKCLFVDAHATVTWSRGGGASLPPGVEVRNGLLWFLPVQMSHAGAYTCEKRDHTGSLSVTFGVSVSTAKCPDPPETKSIAVGVTELVSCKQREVLELNLTRSIRWVKDCQLTAPAGQRASVSESGFMMLSRPSQEDSGKYTCLVDLSVDGRTYTAARSIRLVVNKDISTTLIVEPRVFYPQQEVVLVEEGSRAELSCSAYIGFSDDDETLMFWTVNETHTEDQQGLEVSLSL</sequence>
<evidence type="ECO:0000313" key="7">
    <source>
        <dbReference type="Proteomes" id="UP000314294"/>
    </source>
</evidence>
<accession>A0A4Z2F5N2</accession>
<dbReference type="EMBL" id="SRLO01001666">
    <property type="protein sequence ID" value="TNN36064.1"/>
    <property type="molecule type" value="Genomic_DNA"/>
</dbReference>
<organism evidence="6 7">
    <name type="scientific">Liparis tanakae</name>
    <name type="common">Tanaka's snailfish</name>
    <dbReference type="NCBI Taxonomy" id="230148"/>
    <lineage>
        <taxon>Eukaryota</taxon>
        <taxon>Metazoa</taxon>
        <taxon>Chordata</taxon>
        <taxon>Craniata</taxon>
        <taxon>Vertebrata</taxon>
        <taxon>Euteleostomi</taxon>
        <taxon>Actinopterygii</taxon>
        <taxon>Neopterygii</taxon>
        <taxon>Teleostei</taxon>
        <taxon>Neoteleostei</taxon>
        <taxon>Acanthomorphata</taxon>
        <taxon>Eupercaria</taxon>
        <taxon>Perciformes</taxon>
        <taxon>Cottioidei</taxon>
        <taxon>Cottales</taxon>
        <taxon>Liparidae</taxon>
        <taxon>Liparis</taxon>
    </lineage>
</organism>
<dbReference type="InterPro" id="IPR007110">
    <property type="entry name" value="Ig-like_dom"/>
</dbReference>
<evidence type="ECO:0000256" key="3">
    <source>
        <dbReference type="ARBA" id="ARBA00023319"/>
    </source>
</evidence>
<dbReference type="InterPro" id="IPR003599">
    <property type="entry name" value="Ig_sub"/>
</dbReference>
<reference evidence="6 7" key="1">
    <citation type="submission" date="2019-03" db="EMBL/GenBank/DDBJ databases">
        <title>First draft genome of Liparis tanakae, snailfish: a comprehensive survey of snailfish specific genes.</title>
        <authorList>
            <person name="Kim W."/>
            <person name="Song I."/>
            <person name="Jeong J.-H."/>
            <person name="Kim D."/>
            <person name="Kim S."/>
            <person name="Ryu S."/>
            <person name="Song J.Y."/>
            <person name="Lee S.K."/>
        </authorList>
    </citation>
    <scope>NUCLEOTIDE SEQUENCE [LARGE SCALE GENOMIC DNA]</scope>
    <source>
        <tissue evidence="6">Muscle</tissue>
    </source>
</reference>
<dbReference type="InterPro" id="IPR003598">
    <property type="entry name" value="Ig_sub2"/>
</dbReference>
<dbReference type="Gene3D" id="2.60.40.10">
    <property type="entry name" value="Immunoglobulins"/>
    <property type="match status" value="3"/>
</dbReference>